<feature type="binding site" evidence="4">
    <location>
        <begin position="140"/>
        <end position="148"/>
    </location>
    <ligand>
        <name>ATP</name>
        <dbReference type="ChEBI" id="CHEBI:30616"/>
    </ligand>
</feature>
<name>A0A921HN96_9FIRM</name>
<comment type="cofactor">
    <cofactor evidence="5">
        <name>Mg(2+)</name>
        <dbReference type="ChEBI" id="CHEBI:18420"/>
    </cofactor>
</comment>
<keyword evidence="3 4" id="KW-0067">ATP-binding</keyword>
<dbReference type="AlphaFoldDB" id="A0A921HN96"/>
<feature type="binding site" evidence="4">
    <location>
        <position position="60"/>
    </location>
    <ligand>
        <name>substrate</name>
    </ligand>
</feature>
<dbReference type="PANTHER" id="PTHR23407:SF1">
    <property type="entry name" value="5-FORMYLTETRAHYDROFOLATE CYCLO-LIGASE"/>
    <property type="match status" value="1"/>
</dbReference>
<dbReference type="PIRSF" id="PIRSF006806">
    <property type="entry name" value="FTHF_cligase"/>
    <property type="match status" value="1"/>
</dbReference>
<organism evidence="6 7">
    <name type="scientific">Megamonas hypermegale</name>
    <dbReference type="NCBI Taxonomy" id="158847"/>
    <lineage>
        <taxon>Bacteria</taxon>
        <taxon>Bacillati</taxon>
        <taxon>Bacillota</taxon>
        <taxon>Negativicutes</taxon>
        <taxon>Selenomonadales</taxon>
        <taxon>Selenomonadaceae</taxon>
        <taxon>Megamonas</taxon>
    </lineage>
</organism>
<dbReference type="Gene3D" id="3.40.50.10420">
    <property type="entry name" value="NagB/RpiA/CoA transferase-like"/>
    <property type="match status" value="1"/>
</dbReference>
<feature type="binding site" evidence="4">
    <location>
        <begin position="9"/>
        <end position="13"/>
    </location>
    <ligand>
        <name>ATP</name>
        <dbReference type="ChEBI" id="CHEBI:30616"/>
    </ligand>
</feature>
<dbReference type="GO" id="GO:0035999">
    <property type="term" value="P:tetrahydrofolate interconversion"/>
    <property type="evidence" value="ECO:0007669"/>
    <property type="project" value="TreeGrafter"/>
</dbReference>
<dbReference type="NCBIfam" id="TIGR02727">
    <property type="entry name" value="MTHFS_bact"/>
    <property type="match status" value="1"/>
</dbReference>
<dbReference type="GO" id="GO:0005524">
    <property type="term" value="F:ATP binding"/>
    <property type="evidence" value="ECO:0007669"/>
    <property type="project" value="UniProtKB-KW"/>
</dbReference>
<proteinExistence type="inferred from homology"/>
<dbReference type="PANTHER" id="PTHR23407">
    <property type="entry name" value="ATPASE INHIBITOR/5-FORMYLTETRAHYDROFOLATE CYCLO-LIGASE"/>
    <property type="match status" value="1"/>
</dbReference>
<dbReference type="InterPro" id="IPR002698">
    <property type="entry name" value="FTHF_cligase"/>
</dbReference>
<evidence type="ECO:0000313" key="6">
    <source>
        <dbReference type="EMBL" id="HJF85595.1"/>
    </source>
</evidence>
<evidence type="ECO:0000256" key="4">
    <source>
        <dbReference type="PIRSR" id="PIRSR006806-1"/>
    </source>
</evidence>
<dbReference type="Proteomes" id="UP000780768">
    <property type="component" value="Unassembled WGS sequence"/>
</dbReference>
<keyword evidence="5" id="KW-0479">Metal-binding</keyword>
<dbReference type="RefSeq" id="WP_289548088.1">
    <property type="nucleotide sequence ID" value="NZ_CALXYC010000005.1"/>
</dbReference>
<dbReference type="Pfam" id="PF01812">
    <property type="entry name" value="5-FTHF_cyc-lig"/>
    <property type="match status" value="1"/>
</dbReference>
<dbReference type="EC" id="6.3.3.2" evidence="5"/>
<reference evidence="6" key="1">
    <citation type="journal article" date="2021" name="PeerJ">
        <title>Extensive microbial diversity within the chicken gut microbiome revealed by metagenomics and culture.</title>
        <authorList>
            <person name="Gilroy R."/>
            <person name="Ravi A."/>
            <person name="Getino M."/>
            <person name="Pursley I."/>
            <person name="Horton D.L."/>
            <person name="Alikhan N.F."/>
            <person name="Baker D."/>
            <person name="Gharbi K."/>
            <person name="Hall N."/>
            <person name="Watson M."/>
            <person name="Adriaenssens E.M."/>
            <person name="Foster-Nyarko E."/>
            <person name="Jarju S."/>
            <person name="Secka A."/>
            <person name="Antonio M."/>
            <person name="Oren A."/>
            <person name="Chaudhuri R.R."/>
            <person name="La Ragione R."/>
            <person name="Hildebrand F."/>
            <person name="Pallen M.J."/>
        </authorList>
    </citation>
    <scope>NUCLEOTIDE SEQUENCE</scope>
    <source>
        <strain evidence="6">7318</strain>
    </source>
</reference>
<evidence type="ECO:0000256" key="2">
    <source>
        <dbReference type="ARBA" id="ARBA00022741"/>
    </source>
</evidence>
<accession>A0A921HN96</accession>
<dbReference type="GO" id="GO:0030272">
    <property type="term" value="F:5-formyltetrahydrofolate cyclo-ligase activity"/>
    <property type="evidence" value="ECO:0007669"/>
    <property type="project" value="UniProtKB-EC"/>
</dbReference>
<evidence type="ECO:0000256" key="3">
    <source>
        <dbReference type="ARBA" id="ARBA00022840"/>
    </source>
</evidence>
<evidence type="ECO:0000256" key="1">
    <source>
        <dbReference type="ARBA" id="ARBA00010638"/>
    </source>
</evidence>
<evidence type="ECO:0000313" key="7">
    <source>
        <dbReference type="Proteomes" id="UP000780768"/>
    </source>
</evidence>
<dbReference type="GO" id="GO:0009396">
    <property type="term" value="P:folic acid-containing compound biosynthetic process"/>
    <property type="evidence" value="ECO:0007669"/>
    <property type="project" value="TreeGrafter"/>
</dbReference>
<keyword evidence="5" id="KW-0460">Magnesium</keyword>
<comment type="catalytic activity">
    <reaction evidence="5">
        <text>(6S)-5-formyl-5,6,7,8-tetrahydrofolate + ATP = (6R)-5,10-methenyltetrahydrofolate + ADP + phosphate</text>
        <dbReference type="Rhea" id="RHEA:10488"/>
        <dbReference type="ChEBI" id="CHEBI:30616"/>
        <dbReference type="ChEBI" id="CHEBI:43474"/>
        <dbReference type="ChEBI" id="CHEBI:57455"/>
        <dbReference type="ChEBI" id="CHEBI:57457"/>
        <dbReference type="ChEBI" id="CHEBI:456216"/>
        <dbReference type="EC" id="6.3.3.2"/>
    </reaction>
</comment>
<dbReference type="InterPro" id="IPR024185">
    <property type="entry name" value="FTHF_cligase-like_sf"/>
</dbReference>
<dbReference type="SUPFAM" id="SSF100950">
    <property type="entry name" value="NagB/RpiA/CoA transferase-like"/>
    <property type="match status" value="1"/>
</dbReference>
<evidence type="ECO:0000256" key="5">
    <source>
        <dbReference type="RuleBase" id="RU361279"/>
    </source>
</evidence>
<sequence>MQTQLTKNKKLQRKFFLAQRRALTASERQAYSAEIREKIINCAAYKKARMCFLFAAMPDEVQTKELIVDALKAGKRVCLPYITDKKGGIMQAAEISSFEELVAGAYGILSVDETKLRIVNPRDIDFVLVPGVGFDRRGYRLGMGGGFYDRFLAQTVNAYLAAAVYDCQLADEVAKDEHDAKVHAVFTEKCSLDFL</sequence>
<reference evidence="6" key="2">
    <citation type="submission" date="2021-09" db="EMBL/GenBank/DDBJ databases">
        <authorList>
            <person name="Gilroy R."/>
        </authorList>
    </citation>
    <scope>NUCLEOTIDE SEQUENCE</scope>
    <source>
        <strain evidence="6">7318</strain>
    </source>
</reference>
<protein>
    <recommendedName>
        <fullName evidence="5">5-formyltetrahydrofolate cyclo-ligase</fullName>
        <ecNumber evidence="5">6.3.3.2</ecNumber>
    </recommendedName>
</protein>
<gene>
    <name evidence="6" type="ORF">K8V65_08045</name>
</gene>
<dbReference type="InterPro" id="IPR037171">
    <property type="entry name" value="NagB/RpiA_transferase-like"/>
</dbReference>
<keyword evidence="6" id="KW-0436">Ligase</keyword>
<comment type="similarity">
    <text evidence="1 5">Belongs to the 5-formyltetrahydrofolate cyclo-ligase family.</text>
</comment>
<keyword evidence="2 4" id="KW-0547">Nucleotide-binding</keyword>
<dbReference type="GO" id="GO:0046872">
    <property type="term" value="F:metal ion binding"/>
    <property type="evidence" value="ECO:0007669"/>
    <property type="project" value="UniProtKB-KW"/>
</dbReference>
<comment type="caution">
    <text evidence="6">The sequence shown here is derived from an EMBL/GenBank/DDBJ whole genome shotgun (WGS) entry which is preliminary data.</text>
</comment>
<dbReference type="EMBL" id="DYVR01000225">
    <property type="protein sequence ID" value="HJF85595.1"/>
    <property type="molecule type" value="Genomic_DNA"/>
</dbReference>